<evidence type="ECO:0000256" key="18">
    <source>
        <dbReference type="ARBA" id="ARBA00029828"/>
    </source>
</evidence>
<keyword evidence="21" id="KW-1185">Reference proteome</keyword>
<comment type="subunit">
    <text evidence="5">Binds to both phosphatidylinositol (PI) and phosphatidylinositol 3,5-bisphosphate (PIP2).</text>
</comment>
<dbReference type="EMBL" id="ML014193">
    <property type="protein sequence ID" value="RKP00906.1"/>
    <property type="molecule type" value="Genomic_DNA"/>
</dbReference>
<feature type="non-terminal residue" evidence="20">
    <location>
        <position position="272"/>
    </location>
</feature>
<dbReference type="GO" id="GO:0034496">
    <property type="term" value="P:multivesicular body membrane disassembly"/>
    <property type="evidence" value="ECO:0007669"/>
    <property type="project" value="TreeGrafter"/>
</dbReference>
<dbReference type="AlphaFoldDB" id="A0A4P9X6S2"/>
<keyword evidence="9" id="KW-0378">Hydrolase</keyword>
<evidence type="ECO:0000256" key="6">
    <source>
        <dbReference type="ARBA" id="ARBA00013279"/>
    </source>
</evidence>
<evidence type="ECO:0000256" key="14">
    <source>
        <dbReference type="ARBA" id="ARBA00023098"/>
    </source>
</evidence>
<evidence type="ECO:0000256" key="1">
    <source>
        <dbReference type="ARBA" id="ARBA00001024"/>
    </source>
</evidence>
<evidence type="ECO:0000256" key="3">
    <source>
        <dbReference type="ARBA" id="ARBA00004343"/>
    </source>
</evidence>
<keyword evidence="13" id="KW-0072">Autophagy</keyword>
<sequence length="272" mass="29320">LPDHTDPATVLALAQMTKNSYLNAAVDDGAQQNGGDTGWLDIPGWNLTDRFGWDSDGIRGYVFTDLEDDVMVIALKGTSLATPLVGGGVTSPRDKLMDNLMFSCCCGKAGWSWTPVCDCAQGAARDKQCNVTCLHDATNTGGSYYNLAQTIFLAVKADYPHRYAIWMAGHSLGGALASLTALTHDVPAFTFEAPGDLLYAQRLALLPRLPPPSPTDPHPNYDAFLARVPIYHFGNTRDPIFLGECVGATSSCWYAGYALESKCHAGKECLYD</sequence>
<dbReference type="GO" id="GO:0034727">
    <property type="term" value="P:piecemeal microautophagy of the nucleus"/>
    <property type="evidence" value="ECO:0007669"/>
    <property type="project" value="TreeGrafter"/>
</dbReference>
<evidence type="ECO:0000313" key="20">
    <source>
        <dbReference type="EMBL" id="RKP00906.1"/>
    </source>
</evidence>
<evidence type="ECO:0000256" key="17">
    <source>
        <dbReference type="ARBA" id="ARBA00024663"/>
    </source>
</evidence>
<keyword evidence="12" id="KW-1133">Transmembrane helix</keyword>
<name>A0A4P9X6S2_9FUNG</name>
<proteinExistence type="inferred from homology"/>
<comment type="similarity">
    <text evidence="4">Belongs to the AB hydrolase superfamily. Lipase family.</text>
</comment>
<dbReference type="Pfam" id="PF01764">
    <property type="entry name" value="Lipase_3"/>
    <property type="match status" value="1"/>
</dbReference>
<reference evidence="21" key="1">
    <citation type="journal article" date="2018" name="Nat. Microbiol.">
        <title>Leveraging single-cell genomics to expand the fungal tree of life.</title>
        <authorList>
            <person name="Ahrendt S.R."/>
            <person name="Quandt C.A."/>
            <person name="Ciobanu D."/>
            <person name="Clum A."/>
            <person name="Salamov A."/>
            <person name="Andreopoulos B."/>
            <person name="Cheng J.F."/>
            <person name="Woyke T."/>
            <person name="Pelin A."/>
            <person name="Henrissat B."/>
            <person name="Reynolds N.K."/>
            <person name="Benny G.L."/>
            <person name="Smith M.E."/>
            <person name="James T.Y."/>
            <person name="Grigoriev I.V."/>
        </authorList>
    </citation>
    <scope>NUCLEOTIDE SEQUENCE [LARGE SCALE GENOMIC DNA]</scope>
    <source>
        <strain evidence="21">ATCC 52028</strain>
    </source>
</reference>
<accession>A0A4P9X6S2</accession>
<dbReference type="PANTHER" id="PTHR47175">
    <property type="entry name" value="LIPASE ATG15-RELATED"/>
    <property type="match status" value="1"/>
</dbReference>
<dbReference type="InterPro" id="IPR002921">
    <property type="entry name" value="Fungal_lipase-type"/>
</dbReference>
<dbReference type="PANTHER" id="PTHR47175:SF2">
    <property type="entry name" value="LIPASE ATG15-RELATED"/>
    <property type="match status" value="1"/>
</dbReference>
<dbReference type="InterPro" id="IPR050805">
    <property type="entry name" value="ATG15_Lipase"/>
</dbReference>
<feature type="domain" description="Fungal lipase-type" evidence="19">
    <location>
        <begin position="139"/>
        <end position="182"/>
    </location>
</feature>
<evidence type="ECO:0000256" key="5">
    <source>
        <dbReference type="ARBA" id="ARBA00011137"/>
    </source>
</evidence>
<dbReference type="SUPFAM" id="SSF53474">
    <property type="entry name" value="alpha/beta-Hydrolases"/>
    <property type="match status" value="1"/>
</dbReference>
<dbReference type="STRING" id="1555241.A0A4P9X6S2"/>
<evidence type="ECO:0000256" key="13">
    <source>
        <dbReference type="ARBA" id="ARBA00023006"/>
    </source>
</evidence>
<dbReference type="GO" id="GO:0005775">
    <property type="term" value="C:vacuolar lumen"/>
    <property type="evidence" value="ECO:0007669"/>
    <property type="project" value="TreeGrafter"/>
</dbReference>
<feature type="non-terminal residue" evidence="20">
    <location>
        <position position="1"/>
    </location>
</feature>
<dbReference type="InterPro" id="IPR029058">
    <property type="entry name" value="AB_hydrolase_fold"/>
</dbReference>
<dbReference type="GO" id="GO:0006660">
    <property type="term" value="P:phosphatidylserine catabolic process"/>
    <property type="evidence" value="ECO:0007669"/>
    <property type="project" value="TreeGrafter"/>
</dbReference>
<evidence type="ECO:0000256" key="8">
    <source>
        <dbReference type="ARBA" id="ARBA00022753"/>
    </source>
</evidence>
<evidence type="ECO:0000256" key="7">
    <source>
        <dbReference type="ARBA" id="ARBA00022692"/>
    </source>
</evidence>
<keyword evidence="16" id="KW-0325">Glycoprotein</keyword>
<keyword evidence="14" id="KW-0443">Lipid metabolism</keyword>
<dbReference type="GO" id="GO:0032585">
    <property type="term" value="C:multivesicular body membrane"/>
    <property type="evidence" value="ECO:0007669"/>
    <property type="project" value="UniProtKB-SubCell"/>
</dbReference>
<comment type="catalytic activity">
    <reaction evidence="1">
        <text>a triacylglycerol + H2O = a diacylglycerol + a fatty acid + H(+)</text>
        <dbReference type="Rhea" id="RHEA:12044"/>
        <dbReference type="ChEBI" id="CHEBI:15377"/>
        <dbReference type="ChEBI" id="CHEBI:15378"/>
        <dbReference type="ChEBI" id="CHEBI:17855"/>
        <dbReference type="ChEBI" id="CHEBI:18035"/>
        <dbReference type="ChEBI" id="CHEBI:28868"/>
        <dbReference type="EC" id="3.1.1.3"/>
    </reaction>
</comment>
<evidence type="ECO:0000256" key="12">
    <source>
        <dbReference type="ARBA" id="ARBA00022989"/>
    </source>
</evidence>
<dbReference type="GO" id="GO:0004620">
    <property type="term" value="F:phospholipase activity"/>
    <property type="evidence" value="ECO:0007669"/>
    <property type="project" value="TreeGrafter"/>
</dbReference>
<dbReference type="OrthoDB" id="58570at2759"/>
<keyword evidence="7" id="KW-0812">Transmembrane</keyword>
<evidence type="ECO:0000256" key="2">
    <source>
        <dbReference type="ARBA" id="ARBA00004270"/>
    </source>
</evidence>
<dbReference type="GO" id="GO:0004806">
    <property type="term" value="F:triacylglycerol lipase activity"/>
    <property type="evidence" value="ECO:0007669"/>
    <property type="project" value="UniProtKB-EC"/>
</dbReference>
<protein>
    <recommendedName>
        <fullName evidence="6">triacylglycerol lipase</fullName>
        <ecNumber evidence="6">3.1.1.3</ecNumber>
    </recommendedName>
    <alternativeName>
        <fullName evidence="18">Autophagy-related protein 15</fullName>
    </alternativeName>
</protein>
<evidence type="ECO:0000256" key="16">
    <source>
        <dbReference type="ARBA" id="ARBA00023180"/>
    </source>
</evidence>
<evidence type="ECO:0000256" key="4">
    <source>
        <dbReference type="ARBA" id="ARBA00010701"/>
    </source>
</evidence>
<comment type="function">
    <text evidence="17">Lipase which is essential for lysis of subvacuolar cytoplasm to vacuole targeted bodies and intravacuolar autophagic bodies. Involved in the lysis of intravacuolar multivesicular body (MVB) vesicles. The intravacuolar membrane disintegration by ATG15 is critical to life span extension.</text>
</comment>
<evidence type="ECO:0000256" key="10">
    <source>
        <dbReference type="ARBA" id="ARBA00022963"/>
    </source>
</evidence>
<evidence type="ECO:0000256" key="9">
    <source>
        <dbReference type="ARBA" id="ARBA00022801"/>
    </source>
</evidence>
<keyword evidence="10" id="KW-0442">Lipid degradation</keyword>
<dbReference type="EC" id="3.1.1.3" evidence="6"/>
<keyword evidence="11" id="KW-0735">Signal-anchor</keyword>
<keyword evidence="8" id="KW-0967">Endosome</keyword>
<evidence type="ECO:0000313" key="21">
    <source>
        <dbReference type="Proteomes" id="UP000274922"/>
    </source>
</evidence>
<gene>
    <name evidence="20" type="ORF">CXG81DRAFT_6989</name>
</gene>
<dbReference type="GO" id="GO:0046461">
    <property type="term" value="P:neutral lipid catabolic process"/>
    <property type="evidence" value="ECO:0007669"/>
    <property type="project" value="TreeGrafter"/>
</dbReference>
<dbReference type="Proteomes" id="UP000274922">
    <property type="component" value="Unassembled WGS sequence"/>
</dbReference>
<comment type="subcellular location">
    <subcellularLocation>
        <location evidence="3">Endosome</location>
        <location evidence="3">Multivesicular body membrane</location>
        <topology evidence="3">Single-pass type II membrane protein</topology>
    </subcellularLocation>
    <subcellularLocation>
        <location evidence="2">Prevacuolar compartment membrane</location>
        <topology evidence="2">Single-pass type II membrane protein</topology>
    </subcellularLocation>
</comment>
<keyword evidence="15" id="KW-0472">Membrane</keyword>
<evidence type="ECO:0000256" key="15">
    <source>
        <dbReference type="ARBA" id="ARBA00023136"/>
    </source>
</evidence>
<organism evidence="20 21">
    <name type="scientific">Caulochytrium protostelioides</name>
    <dbReference type="NCBI Taxonomy" id="1555241"/>
    <lineage>
        <taxon>Eukaryota</taxon>
        <taxon>Fungi</taxon>
        <taxon>Fungi incertae sedis</taxon>
        <taxon>Chytridiomycota</taxon>
        <taxon>Chytridiomycota incertae sedis</taxon>
        <taxon>Chytridiomycetes</taxon>
        <taxon>Caulochytriales</taxon>
        <taxon>Caulochytriaceae</taxon>
        <taxon>Caulochytrium</taxon>
    </lineage>
</organism>
<dbReference type="Gene3D" id="3.40.50.1820">
    <property type="entry name" value="alpha/beta hydrolase"/>
    <property type="match status" value="1"/>
</dbReference>
<evidence type="ECO:0000259" key="19">
    <source>
        <dbReference type="Pfam" id="PF01764"/>
    </source>
</evidence>
<evidence type="ECO:0000256" key="11">
    <source>
        <dbReference type="ARBA" id="ARBA00022968"/>
    </source>
</evidence>